<protein>
    <submittedName>
        <fullName evidence="3">Cysteine desulfuration protein SufE</fullName>
    </submittedName>
</protein>
<name>A0A1H3U2K7_9BACT</name>
<dbReference type="EMBL" id="FNQC01000026">
    <property type="protein sequence ID" value="SDZ56598.1"/>
    <property type="molecule type" value="Genomic_DNA"/>
</dbReference>
<feature type="domain" description="Fe-S metabolism associated" evidence="2">
    <location>
        <begin position="13"/>
        <end position="132"/>
    </location>
</feature>
<organism evidence="3 4">
    <name type="scientific">Rhodonellum ikkaensis</name>
    <dbReference type="NCBI Taxonomy" id="336829"/>
    <lineage>
        <taxon>Bacteria</taxon>
        <taxon>Pseudomonadati</taxon>
        <taxon>Bacteroidota</taxon>
        <taxon>Cytophagia</taxon>
        <taxon>Cytophagales</taxon>
        <taxon>Cytophagaceae</taxon>
        <taxon>Rhodonellum</taxon>
    </lineage>
</organism>
<dbReference type="PANTHER" id="PTHR43597:SF5">
    <property type="entry name" value="SUFE-LIKE PROTEIN 2, CHLOROPLASTIC"/>
    <property type="match status" value="1"/>
</dbReference>
<dbReference type="RefSeq" id="WP_019600534.1">
    <property type="nucleotide sequence ID" value="NZ_FNQC01000026.1"/>
</dbReference>
<evidence type="ECO:0000259" key="2">
    <source>
        <dbReference type="Pfam" id="PF02657"/>
    </source>
</evidence>
<comment type="similarity">
    <text evidence="1">Belongs to the SufE family.</text>
</comment>
<proteinExistence type="inferred from homology"/>
<dbReference type="InterPro" id="IPR003808">
    <property type="entry name" value="Fe-S_metab-assoc_dom"/>
</dbReference>
<dbReference type="SUPFAM" id="SSF82649">
    <property type="entry name" value="SufE/NifU"/>
    <property type="match status" value="1"/>
</dbReference>
<gene>
    <name evidence="3" type="ORF">SAMN05444412_1269</name>
</gene>
<dbReference type="Gene3D" id="3.90.1010.10">
    <property type="match status" value="1"/>
</dbReference>
<dbReference type="Proteomes" id="UP000199663">
    <property type="component" value="Unassembled WGS sequence"/>
</dbReference>
<dbReference type="PANTHER" id="PTHR43597">
    <property type="entry name" value="SULFUR ACCEPTOR PROTEIN CSDE"/>
    <property type="match status" value="1"/>
</dbReference>
<keyword evidence="4" id="KW-1185">Reference proteome</keyword>
<evidence type="ECO:0000313" key="4">
    <source>
        <dbReference type="Proteomes" id="UP000199663"/>
    </source>
</evidence>
<dbReference type="Pfam" id="PF02657">
    <property type="entry name" value="SufE"/>
    <property type="match status" value="1"/>
</dbReference>
<accession>A0A1H3U2K7</accession>
<evidence type="ECO:0000313" key="3">
    <source>
        <dbReference type="EMBL" id="SDZ56598.1"/>
    </source>
</evidence>
<comment type="caution">
    <text evidence="3">The sequence shown here is derived from an EMBL/GenBank/DDBJ whole genome shotgun (WGS) entry which is preliminary data.</text>
</comment>
<evidence type="ECO:0000256" key="1">
    <source>
        <dbReference type="ARBA" id="ARBA00010282"/>
    </source>
</evidence>
<reference evidence="3 4" key="1">
    <citation type="submission" date="2016-10" db="EMBL/GenBank/DDBJ databases">
        <authorList>
            <person name="Varghese N."/>
            <person name="Submissions S."/>
        </authorList>
    </citation>
    <scope>NUCLEOTIDE SEQUENCE [LARGE SCALE GENOMIC DNA]</scope>
    <source>
        <strain evidence="3 4">DSM 17997</strain>
    </source>
</reference>
<sequence>MKSIQEAQNEIIEEFSILGEDRESTIFYIMELGAQLPDFPEEEKTEENIIKGCQSKVWLTTKVDANKVVFLADSNTDITKGLISLLIRVLSGRKPEEILNADLNFIQKIGMGNIIGTQRSNGLAAMIKQMKMYALAYTAKLNA</sequence>